<organism evidence="11 12">
    <name type="scientific">Clostridium felsineum</name>
    <dbReference type="NCBI Taxonomy" id="36839"/>
    <lineage>
        <taxon>Bacteria</taxon>
        <taxon>Bacillati</taxon>
        <taxon>Bacillota</taxon>
        <taxon>Clostridia</taxon>
        <taxon>Eubacteriales</taxon>
        <taxon>Clostridiaceae</taxon>
        <taxon>Clostridium</taxon>
    </lineage>
</organism>
<dbReference type="PANTHER" id="PTHR11693:SF22">
    <property type="entry name" value="ATP SYNTHASE SUBUNIT GAMMA, MITOCHONDRIAL"/>
    <property type="match status" value="1"/>
</dbReference>
<dbReference type="PROSITE" id="PS00153">
    <property type="entry name" value="ATPASE_GAMMA"/>
    <property type="match status" value="1"/>
</dbReference>
<dbReference type="InterPro" id="IPR035968">
    <property type="entry name" value="ATP_synth_F1_ATPase_gsu"/>
</dbReference>
<dbReference type="GO" id="GO:0005886">
    <property type="term" value="C:plasma membrane"/>
    <property type="evidence" value="ECO:0007669"/>
    <property type="project" value="UniProtKB-SubCell"/>
</dbReference>
<evidence type="ECO:0000256" key="10">
    <source>
        <dbReference type="HAMAP-Rule" id="MF_00815"/>
    </source>
</evidence>
<keyword evidence="7 10" id="KW-0472">Membrane</keyword>
<keyword evidence="5 10" id="KW-0375">Hydrogen ion transport</keyword>
<evidence type="ECO:0000256" key="5">
    <source>
        <dbReference type="ARBA" id="ARBA00022781"/>
    </source>
</evidence>
<protein>
    <recommendedName>
        <fullName evidence="10">ATP synthase gamma chain</fullName>
    </recommendedName>
    <alternativeName>
        <fullName evidence="10">ATP synthase F1 sector gamma subunit</fullName>
    </alternativeName>
    <alternativeName>
        <fullName evidence="10">F-ATPase gamma subunit</fullName>
    </alternativeName>
</protein>
<dbReference type="NCBIfam" id="TIGR01146">
    <property type="entry name" value="ATPsyn_F1gamma"/>
    <property type="match status" value="1"/>
</dbReference>
<comment type="similarity">
    <text evidence="3 10">Belongs to the ATPase gamma chain family.</text>
</comment>
<dbReference type="Gene3D" id="1.10.287.80">
    <property type="entry name" value="ATP synthase, gamma subunit, helix hairpin domain"/>
    <property type="match status" value="1"/>
</dbReference>
<comment type="subunit">
    <text evidence="10">F-type ATPases have 2 components, CF(1) - the catalytic core - and CF(0) - the membrane proton channel. CF(1) has five subunits: alpha(3), beta(3), gamma(1), delta(1), epsilon(1). CF(0) has three main subunits: a, b and c.</text>
</comment>
<dbReference type="KEGG" id="crw:CROST_037270"/>
<evidence type="ECO:0000256" key="1">
    <source>
        <dbReference type="ARBA" id="ARBA00003456"/>
    </source>
</evidence>
<evidence type="ECO:0000256" key="4">
    <source>
        <dbReference type="ARBA" id="ARBA00022448"/>
    </source>
</evidence>
<keyword evidence="8 10" id="KW-0139">CF(1)</keyword>
<dbReference type="RefSeq" id="WP_077835769.1">
    <property type="nucleotide sequence ID" value="NZ_CP096983.1"/>
</dbReference>
<dbReference type="SUPFAM" id="SSF52943">
    <property type="entry name" value="ATP synthase (F1-ATPase), gamma subunit"/>
    <property type="match status" value="1"/>
</dbReference>
<name>A0A1S8KX62_9CLOT</name>
<evidence type="ECO:0000313" key="12">
    <source>
        <dbReference type="Proteomes" id="UP000190951"/>
    </source>
</evidence>
<keyword evidence="4 10" id="KW-0813">Transport</keyword>
<comment type="function">
    <text evidence="1 10">Produces ATP from ADP in the presence of a proton gradient across the membrane. The gamma chain is believed to be important in regulating ATPase activity and the flow of protons through the CF(0) complex.</text>
</comment>
<keyword evidence="6 10" id="KW-0406">Ion transport</keyword>
<dbReference type="Pfam" id="PF00231">
    <property type="entry name" value="ATP-synt"/>
    <property type="match status" value="1"/>
</dbReference>
<comment type="subcellular location">
    <subcellularLocation>
        <location evidence="10">Cell membrane</location>
        <topology evidence="10">Peripheral membrane protein</topology>
    </subcellularLocation>
    <subcellularLocation>
        <location evidence="2">Membrane</location>
        <topology evidence="2">Peripheral membrane protein</topology>
    </subcellularLocation>
</comment>
<evidence type="ECO:0000256" key="3">
    <source>
        <dbReference type="ARBA" id="ARBA00007681"/>
    </source>
</evidence>
<reference evidence="11 12" key="1">
    <citation type="submission" date="2022-04" db="EMBL/GenBank/DDBJ databases">
        <title>Genome sequence of C. roseum typestrain.</title>
        <authorList>
            <person name="Poehlein A."/>
            <person name="Schoch T."/>
            <person name="Duerre P."/>
            <person name="Daniel R."/>
        </authorList>
    </citation>
    <scope>NUCLEOTIDE SEQUENCE [LARGE SCALE GENOMIC DNA]</scope>
    <source>
        <strain evidence="11 12">DSM 7320</strain>
    </source>
</reference>
<accession>A0A1S8KX62</accession>
<dbReference type="AlphaFoldDB" id="A0A1S8KX62"/>
<proteinExistence type="inferred from homology"/>
<sequence>MAGAGLITIKRRIKSITNTKKITNAMGLIATSNLRKSRQNLEANKGYYEAFNSAIDKIVNSSGKNNLYVAGNKSDKKLYIALTSDSGLCGGFNGAVVSAADEVMKKDKDKSLLITVGQKGISYFKRLKYETLSEYVDIPNEPGLNEAKEIADRALSLYEKGEIGEVYVVYTKFVSTVNQKNEVKKVLPMEPKKMEKVSVAEFEPEPEIILEKAIRLHIEQQLFNMLLNSKASEQASRMSSMDSATKNANDLLEALNITYNRIRQSAITQEITEIVGGAEALK</sequence>
<dbReference type="Gene3D" id="3.40.1380.10">
    <property type="match status" value="1"/>
</dbReference>
<dbReference type="InterPro" id="IPR000131">
    <property type="entry name" value="ATP_synth_F1_gsu"/>
</dbReference>
<dbReference type="GO" id="GO:0045259">
    <property type="term" value="C:proton-transporting ATP synthase complex"/>
    <property type="evidence" value="ECO:0007669"/>
    <property type="project" value="UniProtKB-KW"/>
</dbReference>
<dbReference type="GO" id="GO:0042777">
    <property type="term" value="P:proton motive force-driven plasma membrane ATP synthesis"/>
    <property type="evidence" value="ECO:0007669"/>
    <property type="project" value="UniProtKB-UniRule"/>
</dbReference>
<dbReference type="STRING" id="84029.CROST_45460"/>
<keyword evidence="10" id="KW-1003">Cell membrane</keyword>
<keyword evidence="9 10" id="KW-0066">ATP synthesis</keyword>
<evidence type="ECO:0000256" key="6">
    <source>
        <dbReference type="ARBA" id="ARBA00023065"/>
    </source>
</evidence>
<dbReference type="CDD" id="cd12151">
    <property type="entry name" value="F1-ATPase_gamma"/>
    <property type="match status" value="1"/>
</dbReference>
<dbReference type="GO" id="GO:0046933">
    <property type="term" value="F:proton-transporting ATP synthase activity, rotational mechanism"/>
    <property type="evidence" value="ECO:0007669"/>
    <property type="project" value="UniProtKB-UniRule"/>
</dbReference>
<evidence type="ECO:0000256" key="2">
    <source>
        <dbReference type="ARBA" id="ARBA00004170"/>
    </source>
</evidence>
<keyword evidence="12" id="KW-1185">Reference proteome</keyword>
<dbReference type="Proteomes" id="UP000190951">
    <property type="component" value="Chromosome"/>
</dbReference>
<evidence type="ECO:0000256" key="9">
    <source>
        <dbReference type="ARBA" id="ARBA00023310"/>
    </source>
</evidence>
<evidence type="ECO:0000313" key="11">
    <source>
        <dbReference type="EMBL" id="URZ12977.1"/>
    </source>
</evidence>
<dbReference type="PRINTS" id="PR00126">
    <property type="entry name" value="ATPASEGAMMA"/>
</dbReference>
<gene>
    <name evidence="10 11" type="primary">atpG</name>
    <name evidence="11" type="ORF">CROST_037270</name>
</gene>
<evidence type="ECO:0000256" key="8">
    <source>
        <dbReference type="ARBA" id="ARBA00023196"/>
    </source>
</evidence>
<dbReference type="PANTHER" id="PTHR11693">
    <property type="entry name" value="ATP SYNTHASE GAMMA CHAIN"/>
    <property type="match status" value="1"/>
</dbReference>
<dbReference type="EMBL" id="CP096983">
    <property type="protein sequence ID" value="URZ12977.1"/>
    <property type="molecule type" value="Genomic_DNA"/>
</dbReference>
<dbReference type="HAMAP" id="MF_00815">
    <property type="entry name" value="ATP_synth_gamma_bact"/>
    <property type="match status" value="1"/>
</dbReference>
<dbReference type="GO" id="GO:0005524">
    <property type="term" value="F:ATP binding"/>
    <property type="evidence" value="ECO:0007669"/>
    <property type="project" value="UniProtKB-UniRule"/>
</dbReference>
<evidence type="ECO:0000256" key="7">
    <source>
        <dbReference type="ARBA" id="ARBA00023136"/>
    </source>
</evidence>
<dbReference type="InterPro" id="IPR023632">
    <property type="entry name" value="ATP_synth_F1_gsu_CS"/>
</dbReference>